<feature type="region of interest" description="Disordered" evidence="2">
    <location>
        <begin position="1"/>
        <end position="34"/>
    </location>
</feature>
<reference evidence="3 4" key="1">
    <citation type="submission" date="2017-12" db="EMBL/GenBank/DDBJ databases">
        <title>Comparative genomics of Botrytis spp.</title>
        <authorList>
            <person name="Valero-Jimenez C.A."/>
            <person name="Tapia P."/>
            <person name="Veloso J."/>
            <person name="Silva-Moreno E."/>
            <person name="Staats M."/>
            <person name="Valdes J.H."/>
            <person name="Van Kan J.A.L."/>
        </authorList>
    </citation>
    <scope>NUCLEOTIDE SEQUENCE [LARGE SCALE GENOMIC DNA]</scope>
    <source>
        <strain evidence="3 4">MUCL11595</strain>
    </source>
</reference>
<evidence type="ECO:0000256" key="1">
    <source>
        <dbReference type="SAM" id="Coils"/>
    </source>
</evidence>
<evidence type="ECO:0000313" key="3">
    <source>
        <dbReference type="EMBL" id="TGO63147.1"/>
    </source>
</evidence>
<dbReference type="OrthoDB" id="3551309at2759"/>
<protein>
    <submittedName>
        <fullName evidence="3">Uncharacterized protein</fullName>
    </submittedName>
</protein>
<gene>
    <name evidence="3" type="ORF">BCON_0015g00760</name>
</gene>
<dbReference type="Proteomes" id="UP000297527">
    <property type="component" value="Unassembled WGS sequence"/>
</dbReference>
<evidence type="ECO:0000256" key="2">
    <source>
        <dbReference type="SAM" id="MobiDB-lite"/>
    </source>
</evidence>
<organism evidence="3 4">
    <name type="scientific">Botryotinia convoluta</name>
    <dbReference type="NCBI Taxonomy" id="54673"/>
    <lineage>
        <taxon>Eukaryota</taxon>
        <taxon>Fungi</taxon>
        <taxon>Dikarya</taxon>
        <taxon>Ascomycota</taxon>
        <taxon>Pezizomycotina</taxon>
        <taxon>Leotiomycetes</taxon>
        <taxon>Helotiales</taxon>
        <taxon>Sclerotiniaceae</taxon>
        <taxon>Botryotinia</taxon>
    </lineage>
</organism>
<proteinExistence type="predicted"/>
<dbReference type="SUPFAM" id="SSF101447">
    <property type="entry name" value="Formin homology 2 domain (FH2 domain)"/>
    <property type="match status" value="1"/>
</dbReference>
<evidence type="ECO:0000313" key="4">
    <source>
        <dbReference type="Proteomes" id="UP000297527"/>
    </source>
</evidence>
<feature type="region of interest" description="Disordered" evidence="2">
    <location>
        <begin position="171"/>
        <end position="213"/>
    </location>
</feature>
<comment type="caution">
    <text evidence="3">The sequence shown here is derived from an EMBL/GenBank/DDBJ whole genome shotgun (WGS) entry which is preliminary data.</text>
</comment>
<sequence length="213" mass="25186">MSKGLGHVPNRLGLNYGSKASKVKKSPSSPIKMQDKIKELERRLEEQYNQNGKIQDTIKDLERRLEEQYDRNETIQKTRDQKFEYYNRQIEKLDESVQKLTDWASQLKNCIAEDIQRQYREREAQNKIQDVQHAMQKILATIMEQQHKHISDMIEFQTQLPDMIRGELSIQQASNPEPLLDRDLDVDTKPTQWEQDDAKPSRKTKTRTKATME</sequence>
<feature type="coiled-coil region" evidence="1">
    <location>
        <begin position="37"/>
        <end position="78"/>
    </location>
</feature>
<accession>A0A4Z1J2S1</accession>
<name>A0A4Z1J2S1_9HELO</name>
<dbReference type="AlphaFoldDB" id="A0A4Z1J2S1"/>
<keyword evidence="4" id="KW-1185">Reference proteome</keyword>
<keyword evidence="1" id="KW-0175">Coiled coil</keyword>
<feature type="compositionally biased region" description="Basic and acidic residues" evidence="2">
    <location>
        <begin position="179"/>
        <end position="188"/>
    </location>
</feature>
<dbReference type="EMBL" id="PQXN01000015">
    <property type="protein sequence ID" value="TGO63147.1"/>
    <property type="molecule type" value="Genomic_DNA"/>
</dbReference>
<feature type="compositionally biased region" description="Basic residues" evidence="2">
    <location>
        <begin position="201"/>
        <end position="213"/>
    </location>
</feature>